<gene>
    <name evidence="2" type="primary">ku</name>
    <name evidence="5" type="ORF">G6N74_30130</name>
</gene>
<dbReference type="Pfam" id="PF02735">
    <property type="entry name" value="Ku"/>
    <property type="match status" value="1"/>
</dbReference>
<evidence type="ECO:0000256" key="2">
    <source>
        <dbReference type="HAMAP-Rule" id="MF_01875"/>
    </source>
</evidence>
<dbReference type="PIRSF" id="PIRSF006493">
    <property type="entry name" value="Prok_Ku"/>
    <property type="match status" value="1"/>
</dbReference>
<dbReference type="SMART" id="SM00559">
    <property type="entry name" value="Ku78"/>
    <property type="match status" value="1"/>
</dbReference>
<dbReference type="GO" id="GO:0006303">
    <property type="term" value="P:double-strand break repair via nonhomologous end joining"/>
    <property type="evidence" value="ECO:0007669"/>
    <property type="project" value="UniProtKB-UniRule"/>
</dbReference>
<dbReference type="NCBIfam" id="TIGR02772">
    <property type="entry name" value="Ku_bact"/>
    <property type="match status" value="1"/>
</dbReference>
<name>A0A7C9VIT7_9HYPH</name>
<dbReference type="GO" id="GO:0006310">
    <property type="term" value="P:DNA recombination"/>
    <property type="evidence" value="ECO:0007669"/>
    <property type="project" value="UniProtKB-KW"/>
</dbReference>
<comment type="similarity">
    <text evidence="2">Belongs to the prokaryotic Ku family.</text>
</comment>
<dbReference type="Gene3D" id="2.40.290.10">
    <property type="match status" value="1"/>
</dbReference>
<dbReference type="PANTHER" id="PTHR41251:SF1">
    <property type="entry name" value="NON-HOMOLOGOUS END JOINING PROTEIN KU"/>
    <property type="match status" value="1"/>
</dbReference>
<keyword evidence="6" id="KW-1185">Reference proteome</keyword>
<comment type="subunit">
    <text evidence="2">Homodimer. Interacts with LigD.</text>
</comment>
<dbReference type="InterPro" id="IPR006164">
    <property type="entry name" value="DNA_bd_Ku70/Ku80"/>
</dbReference>
<dbReference type="InterPro" id="IPR016194">
    <property type="entry name" value="SPOC-like_C_dom_sf"/>
</dbReference>
<comment type="function">
    <text evidence="2">With LigD forms a non-homologous end joining (NHEJ) DNA repair enzyme, which repairs dsDNA breaks with reduced fidelity. Binds linear dsDNA with 5'- and 3'- overhangs but not closed circular dsDNA nor ssDNA. Recruits and stimulates the ligase activity of LigD.</text>
</comment>
<evidence type="ECO:0000256" key="3">
    <source>
        <dbReference type="SAM" id="MobiDB-lite"/>
    </source>
</evidence>
<dbReference type="SUPFAM" id="SSF100939">
    <property type="entry name" value="SPOC domain-like"/>
    <property type="match status" value="1"/>
</dbReference>
<keyword evidence="1 2" id="KW-0238">DNA-binding</keyword>
<feature type="region of interest" description="Disordered" evidence="3">
    <location>
        <begin position="254"/>
        <end position="274"/>
    </location>
</feature>
<reference evidence="5 6" key="1">
    <citation type="submission" date="2020-02" db="EMBL/GenBank/DDBJ databases">
        <title>Genome sequence of the type strain CGMCC 1.15528 of Mesorhizobium zhangyense.</title>
        <authorList>
            <person name="Gao J."/>
            <person name="Sun J."/>
        </authorList>
    </citation>
    <scope>NUCLEOTIDE SEQUENCE [LARGE SCALE GENOMIC DNA]</scope>
    <source>
        <strain evidence="5 6">CGMCC 1.15528</strain>
    </source>
</reference>
<comment type="caution">
    <text evidence="5">The sequence shown here is derived from an EMBL/GenBank/DDBJ whole genome shotgun (WGS) entry which is preliminary data.</text>
</comment>
<keyword evidence="2" id="KW-0233">DNA recombination</keyword>
<dbReference type="CDD" id="cd00789">
    <property type="entry name" value="KU_like"/>
    <property type="match status" value="1"/>
</dbReference>
<evidence type="ECO:0000259" key="4">
    <source>
        <dbReference type="SMART" id="SM00559"/>
    </source>
</evidence>
<protein>
    <recommendedName>
        <fullName evidence="2">Non-homologous end joining protein Ku</fullName>
    </recommendedName>
</protein>
<keyword evidence="2" id="KW-0227">DNA damage</keyword>
<dbReference type="EMBL" id="JAAKZG010000036">
    <property type="protein sequence ID" value="NGN45311.1"/>
    <property type="molecule type" value="Genomic_DNA"/>
</dbReference>
<evidence type="ECO:0000313" key="5">
    <source>
        <dbReference type="EMBL" id="NGN45311.1"/>
    </source>
</evidence>
<evidence type="ECO:0000256" key="1">
    <source>
        <dbReference type="ARBA" id="ARBA00023125"/>
    </source>
</evidence>
<keyword evidence="2" id="KW-0234">DNA repair</keyword>
<dbReference type="Proteomes" id="UP000481252">
    <property type="component" value="Unassembled WGS sequence"/>
</dbReference>
<evidence type="ECO:0000313" key="6">
    <source>
        <dbReference type="Proteomes" id="UP000481252"/>
    </source>
</evidence>
<proteinExistence type="inferred from homology"/>
<dbReference type="InterPro" id="IPR009187">
    <property type="entry name" value="Prok_Ku"/>
</dbReference>
<dbReference type="AlphaFoldDB" id="A0A7C9VIT7"/>
<dbReference type="GO" id="GO:0003690">
    <property type="term" value="F:double-stranded DNA binding"/>
    <property type="evidence" value="ECO:0007669"/>
    <property type="project" value="UniProtKB-UniRule"/>
</dbReference>
<dbReference type="PANTHER" id="PTHR41251">
    <property type="entry name" value="NON-HOMOLOGOUS END JOINING PROTEIN KU"/>
    <property type="match status" value="1"/>
</dbReference>
<organism evidence="5 6">
    <name type="scientific">Mesorhizobium zhangyense</name>
    <dbReference type="NCBI Taxonomy" id="1776730"/>
    <lineage>
        <taxon>Bacteria</taxon>
        <taxon>Pseudomonadati</taxon>
        <taxon>Pseudomonadota</taxon>
        <taxon>Alphaproteobacteria</taxon>
        <taxon>Hyphomicrobiales</taxon>
        <taxon>Phyllobacteriaceae</taxon>
        <taxon>Mesorhizobium</taxon>
    </lineage>
</organism>
<dbReference type="HAMAP" id="MF_01875">
    <property type="entry name" value="Prokaryotic_Ku"/>
    <property type="match status" value="1"/>
</dbReference>
<accession>A0A7C9VIT7</accession>
<feature type="domain" description="Ku" evidence="4">
    <location>
        <begin position="55"/>
        <end position="184"/>
    </location>
</feature>
<sequence length="274" mass="30601">MTARAIWKGHLKVAELVCPVSMYAAASTSERISFHVLNRKTGNRVHRQFVDEETGKPVDQNDLAKGYETVDGNFVILDEEEIAEAIPESDKMLAMETFIECGDVDTLYLDRPYYLVPSEPAGEKAFNVIRDGMNASGVVGLARSVLFRRVRTVMIRGQDSGLVANMLNFDYEIRPAKEVFGGISKIKIEAEMLDLAKHIIKTKTGKFDPSKFDDRYENALSELVKAKLEGRKIKKPKIEREEKVINLMDALRKSADAGKKTSPTRSSGGKRKAS</sequence>